<evidence type="ECO:0000259" key="7">
    <source>
        <dbReference type="Pfam" id="PF00082"/>
    </source>
</evidence>
<comment type="similarity">
    <text evidence="1 5">Belongs to the peptidase S8 family.</text>
</comment>
<evidence type="ECO:0000256" key="1">
    <source>
        <dbReference type="ARBA" id="ARBA00011073"/>
    </source>
</evidence>
<evidence type="ECO:0000313" key="10">
    <source>
        <dbReference type="Proteomes" id="UP000268094"/>
    </source>
</evidence>
<feature type="domain" description="Peptidase S8/S53" evidence="7">
    <location>
        <begin position="203"/>
        <end position="468"/>
    </location>
</feature>
<evidence type="ECO:0000256" key="2">
    <source>
        <dbReference type="ARBA" id="ARBA00022670"/>
    </source>
</evidence>
<dbReference type="Proteomes" id="UP000268094">
    <property type="component" value="Unassembled WGS sequence"/>
</dbReference>
<proteinExistence type="inferred from homology"/>
<dbReference type="PANTHER" id="PTHR43399">
    <property type="entry name" value="SUBTILISIN-RELATED"/>
    <property type="match status" value="1"/>
</dbReference>
<dbReference type="Pfam" id="PF00082">
    <property type="entry name" value="Peptidase_S8"/>
    <property type="match status" value="1"/>
</dbReference>
<evidence type="ECO:0000313" key="9">
    <source>
        <dbReference type="EMBL" id="RKG93308.1"/>
    </source>
</evidence>
<dbReference type="PROSITE" id="PS51892">
    <property type="entry name" value="SUBTILASE"/>
    <property type="match status" value="1"/>
</dbReference>
<dbReference type="InterPro" id="IPR000209">
    <property type="entry name" value="Peptidase_S8/S53_dom"/>
</dbReference>
<reference evidence="10" key="1">
    <citation type="submission" date="2018-09" db="EMBL/GenBank/DDBJ databases">
        <authorList>
            <person name="Livingstone P.G."/>
            <person name="Whitworth D.E."/>
        </authorList>
    </citation>
    <scope>NUCLEOTIDE SEQUENCE [LARGE SCALE GENOMIC DNA]</scope>
    <source>
        <strain evidence="10">CA054A</strain>
    </source>
</reference>
<organism evidence="9 10">
    <name type="scientific">Corallococcus terminator</name>
    <dbReference type="NCBI Taxonomy" id="2316733"/>
    <lineage>
        <taxon>Bacteria</taxon>
        <taxon>Pseudomonadati</taxon>
        <taxon>Myxococcota</taxon>
        <taxon>Myxococcia</taxon>
        <taxon>Myxococcales</taxon>
        <taxon>Cystobacterineae</taxon>
        <taxon>Myxococcaceae</taxon>
        <taxon>Corallococcus</taxon>
    </lineage>
</organism>
<dbReference type="PANTHER" id="PTHR43399:SF4">
    <property type="entry name" value="CELL WALL-ASSOCIATED PROTEASE"/>
    <property type="match status" value="1"/>
</dbReference>
<dbReference type="EMBL" id="RAVZ01000010">
    <property type="protein sequence ID" value="RKG93308.1"/>
    <property type="molecule type" value="Genomic_DNA"/>
</dbReference>
<feature type="domain" description="Fervidolysin-like N-terminal prodomain" evidence="8">
    <location>
        <begin position="87"/>
        <end position="154"/>
    </location>
</feature>
<dbReference type="Pfam" id="PF22148">
    <property type="entry name" value="Fervidolysin_NPro-like"/>
    <property type="match status" value="1"/>
</dbReference>
<dbReference type="InterPro" id="IPR036852">
    <property type="entry name" value="Peptidase_S8/S53_dom_sf"/>
</dbReference>
<dbReference type="AlphaFoldDB" id="A0A3A8JE69"/>
<dbReference type="InterPro" id="IPR015500">
    <property type="entry name" value="Peptidase_S8_subtilisin-rel"/>
</dbReference>
<keyword evidence="3 5" id="KW-0378">Hydrolase</keyword>
<feature type="active site" description="Charge relay system" evidence="5">
    <location>
        <position position="211"/>
    </location>
</feature>
<keyword evidence="10" id="KW-1185">Reference proteome</keyword>
<sequence length="955" mass="100478">MGRGNWRLVDPGWGPPPLTGSVVECRCSPSFVRSFLVMTYRVRRERGWRAVGRVGLVLGLFALQGCDSKEAEGARGSPQPPPVLQRVEGELLVRFREKDSPSAMSATSAAWGAKVVHGYTSLPGLRVVRLPPGTDLERALAAYRLDPGVLYAGYNSIYSSNSDVPNDPEFERLWSLRNTGQSGGLTGADIQAAGAWGVTTGSSDVVLATIDSGIDYTHPDLAANVWTNPAEIPGNGLDDDRNGYIDDVHGINAIGAGSGDPMDDGNHGTHVAGILGAVGGNNLGVTGVNWKVKILACKFLDSAGNGVESDALKCLDYFLGLKTRAAHPVNIVATNNSWSCRTRSCNSPAMRDAIARHMTAGMLFVAAAGNVNANIDVAESWPARHDLPNILAVAATDRKDARWGLSSFGPQTVALGAPGVEILSTVPGGLYRAFSGTSMASPHVTGVAGLLAAQDPTRDWKAIKNLLLAGGQAVPSLANVTLTGRRLRAWGPQRDGALNCDRQLLTRRLKPLLSSSRLTLVVGGSLPVAVLNINCAAPGGEVVVTVAGRGPAVLRLLDDGAGDDQAAGDGIYTARFIPRDAGSYALGFPGGETVFVDVLRPYLSVEERPSTYEVMTEDAVRLDDAGDETVSVIGPLPFPLRFADVQPGFTTLHVDSNGRIGFAPGLSLAANSALPAPFFSSAILPLWQNLEVPSQLPSGLFYEVLGEAPHRKLVIEWRDALYAGVSFSTPLTFQVVFLEGSSDIAFNYANVLLGSDEYPEIDNGGAATVGIQTAPSAALQFSHLAPSLSNGTSLLFRTSLPHPSPGPVVSAPVLVSSLPREDSPITLQASFRDDGQETGAWTVAWDCHHDGATFKPEVEQSVGAPGSVSTTCVYSKSGRYAVAVRVTGQDGTSSEVLATVFSVSDVTPGSLSSGSDPPRESESCASMPWSAIPLQGLMLLLLTGLLRGNRRGRRP</sequence>
<protein>
    <submittedName>
        <fullName evidence="9">Uncharacterized protein</fullName>
    </submittedName>
</protein>
<dbReference type="PROSITE" id="PS00138">
    <property type="entry name" value="SUBTILASE_SER"/>
    <property type="match status" value="1"/>
</dbReference>
<dbReference type="NCBIfam" id="NF041940">
    <property type="entry name" value="choice_anch_X"/>
    <property type="match status" value="1"/>
</dbReference>
<feature type="region of interest" description="Disordered" evidence="6">
    <location>
        <begin position="906"/>
        <end position="925"/>
    </location>
</feature>
<keyword evidence="4 5" id="KW-0720">Serine protease</keyword>
<dbReference type="InterPro" id="IPR054399">
    <property type="entry name" value="Fervidolysin-like_N_prodom"/>
</dbReference>
<dbReference type="InterPro" id="IPR022398">
    <property type="entry name" value="Peptidase_S8_His-AS"/>
</dbReference>
<keyword evidence="2 5" id="KW-0645">Protease</keyword>
<dbReference type="InterPro" id="IPR034204">
    <property type="entry name" value="PfSUB1-like_cat_dom"/>
</dbReference>
<name>A0A3A8JE69_9BACT</name>
<evidence type="ECO:0000259" key="8">
    <source>
        <dbReference type="Pfam" id="PF22148"/>
    </source>
</evidence>
<dbReference type="CDD" id="cd07473">
    <property type="entry name" value="Peptidases_S8_Subtilisin_like"/>
    <property type="match status" value="1"/>
</dbReference>
<gene>
    <name evidence="9" type="ORF">D7V88_02905</name>
</gene>
<feature type="compositionally biased region" description="Polar residues" evidence="6">
    <location>
        <begin position="906"/>
        <end position="915"/>
    </location>
</feature>
<comment type="caution">
    <text evidence="9">The sequence shown here is derived from an EMBL/GenBank/DDBJ whole genome shotgun (WGS) entry which is preliminary data.</text>
</comment>
<evidence type="ECO:0000256" key="6">
    <source>
        <dbReference type="SAM" id="MobiDB-lite"/>
    </source>
</evidence>
<evidence type="ECO:0000256" key="3">
    <source>
        <dbReference type="ARBA" id="ARBA00022801"/>
    </source>
</evidence>
<dbReference type="GO" id="GO:0004252">
    <property type="term" value="F:serine-type endopeptidase activity"/>
    <property type="evidence" value="ECO:0007669"/>
    <property type="project" value="UniProtKB-UniRule"/>
</dbReference>
<dbReference type="GO" id="GO:0006508">
    <property type="term" value="P:proteolysis"/>
    <property type="evidence" value="ECO:0007669"/>
    <property type="project" value="UniProtKB-KW"/>
</dbReference>
<accession>A0A3A8JE69</accession>
<dbReference type="InterPro" id="IPR023828">
    <property type="entry name" value="Peptidase_S8_Ser-AS"/>
</dbReference>
<evidence type="ECO:0000256" key="4">
    <source>
        <dbReference type="ARBA" id="ARBA00022825"/>
    </source>
</evidence>
<dbReference type="InterPro" id="IPR051048">
    <property type="entry name" value="Peptidase_S8/S53_subtilisin"/>
</dbReference>
<feature type="active site" description="Charge relay system" evidence="5">
    <location>
        <position position="267"/>
    </location>
</feature>
<feature type="active site" description="Charge relay system" evidence="5">
    <location>
        <position position="438"/>
    </location>
</feature>
<dbReference type="SUPFAM" id="SSF52743">
    <property type="entry name" value="Subtilisin-like"/>
    <property type="match status" value="1"/>
</dbReference>
<dbReference type="PROSITE" id="PS00137">
    <property type="entry name" value="SUBTILASE_HIS"/>
    <property type="match status" value="1"/>
</dbReference>
<evidence type="ECO:0000256" key="5">
    <source>
        <dbReference type="PROSITE-ProRule" id="PRU01240"/>
    </source>
</evidence>
<dbReference type="Gene3D" id="3.40.50.200">
    <property type="entry name" value="Peptidase S8/S53 domain"/>
    <property type="match status" value="1"/>
</dbReference>
<dbReference type="PRINTS" id="PR00723">
    <property type="entry name" value="SUBTILISIN"/>
</dbReference>